<evidence type="ECO:0000313" key="2">
    <source>
        <dbReference type="Proteomes" id="UP001164929"/>
    </source>
</evidence>
<dbReference type="AlphaFoldDB" id="A0AAD6LXT1"/>
<dbReference type="Proteomes" id="UP001164929">
    <property type="component" value="Chromosome 13"/>
</dbReference>
<gene>
    <name evidence="1" type="ORF">NC653_031041</name>
</gene>
<protein>
    <submittedName>
        <fullName evidence="1">Uncharacterized protein</fullName>
    </submittedName>
</protein>
<reference evidence="1" key="1">
    <citation type="journal article" date="2023" name="Mol. Ecol. Resour.">
        <title>Chromosome-level genome assembly of a triploid poplar Populus alba 'Berolinensis'.</title>
        <authorList>
            <person name="Chen S."/>
            <person name="Yu Y."/>
            <person name="Wang X."/>
            <person name="Wang S."/>
            <person name="Zhang T."/>
            <person name="Zhou Y."/>
            <person name="He R."/>
            <person name="Meng N."/>
            <person name="Wang Y."/>
            <person name="Liu W."/>
            <person name="Liu Z."/>
            <person name="Liu J."/>
            <person name="Guo Q."/>
            <person name="Huang H."/>
            <person name="Sederoff R.R."/>
            <person name="Wang G."/>
            <person name="Qu G."/>
            <person name="Chen S."/>
        </authorList>
    </citation>
    <scope>NUCLEOTIDE SEQUENCE</scope>
    <source>
        <strain evidence="1">SC-2020</strain>
    </source>
</reference>
<accession>A0AAD6LXT1</accession>
<dbReference type="EMBL" id="JAQIZT010000013">
    <property type="protein sequence ID" value="KAJ6975076.1"/>
    <property type="molecule type" value="Genomic_DNA"/>
</dbReference>
<sequence length="164" mass="19363">MYALPGSPISRMMAIWIFFIQEPSKIKHLTTTHTTQFFMPFKAIKHKEQARIPKHPNMYKEAYKTPCTKYYFSTQTSNKKPVPECIPNKHDHIMCMLMELDSYTIHGMDYNPHDAHHKQKKTYLMHCLRTIKGNSQPLLKISKSCFLQRSQFTESKSKLFYNNA</sequence>
<proteinExistence type="predicted"/>
<comment type="caution">
    <text evidence="1">The sequence shown here is derived from an EMBL/GenBank/DDBJ whole genome shotgun (WGS) entry which is preliminary data.</text>
</comment>
<evidence type="ECO:0000313" key="1">
    <source>
        <dbReference type="EMBL" id="KAJ6975076.1"/>
    </source>
</evidence>
<organism evidence="1 2">
    <name type="scientific">Populus alba x Populus x berolinensis</name>
    <dbReference type="NCBI Taxonomy" id="444605"/>
    <lineage>
        <taxon>Eukaryota</taxon>
        <taxon>Viridiplantae</taxon>
        <taxon>Streptophyta</taxon>
        <taxon>Embryophyta</taxon>
        <taxon>Tracheophyta</taxon>
        <taxon>Spermatophyta</taxon>
        <taxon>Magnoliopsida</taxon>
        <taxon>eudicotyledons</taxon>
        <taxon>Gunneridae</taxon>
        <taxon>Pentapetalae</taxon>
        <taxon>rosids</taxon>
        <taxon>fabids</taxon>
        <taxon>Malpighiales</taxon>
        <taxon>Salicaceae</taxon>
        <taxon>Saliceae</taxon>
        <taxon>Populus</taxon>
    </lineage>
</organism>
<name>A0AAD6LXT1_9ROSI</name>
<keyword evidence="2" id="KW-1185">Reference proteome</keyword>